<evidence type="ECO:0000313" key="2">
    <source>
        <dbReference type="Proteomes" id="UP001162834"/>
    </source>
</evidence>
<dbReference type="AlphaFoldDB" id="A0A9E7BZU9"/>
<sequence length="45" mass="5177">MCALFNMWNRFPLEYEGALAAGVGIERMMISTWPRLRRSSGVTTR</sequence>
<dbReference type="EMBL" id="CP087164">
    <property type="protein sequence ID" value="UGS34949.1"/>
    <property type="molecule type" value="Genomic_DNA"/>
</dbReference>
<reference evidence="1" key="1">
    <citation type="journal article" date="2022" name="Int. J. Syst. Evol. Microbiol.">
        <title>Pseudomonas aegrilactucae sp. nov. and Pseudomonas morbosilactucae sp. nov., pathogens causing bacterial rot of lettuce in Japan.</title>
        <authorList>
            <person name="Sawada H."/>
            <person name="Fujikawa T."/>
            <person name="Satou M."/>
        </authorList>
    </citation>
    <scope>NUCLEOTIDE SEQUENCE</scope>
    <source>
        <strain evidence="1">0166_1</strain>
    </source>
</reference>
<dbReference type="KEGG" id="sbae:DSM104329_01333"/>
<proteinExistence type="predicted"/>
<dbReference type="Proteomes" id="UP001162834">
    <property type="component" value="Chromosome"/>
</dbReference>
<evidence type="ECO:0000313" key="1">
    <source>
        <dbReference type="EMBL" id="UGS34949.1"/>
    </source>
</evidence>
<dbReference type="RefSeq" id="WP_259314615.1">
    <property type="nucleotide sequence ID" value="NZ_CP087164.1"/>
</dbReference>
<accession>A0A9E7BZU9</accession>
<gene>
    <name evidence="1" type="ORF">DSM104329_01333</name>
</gene>
<organism evidence="1 2">
    <name type="scientific">Capillimicrobium parvum</name>
    <dbReference type="NCBI Taxonomy" id="2884022"/>
    <lineage>
        <taxon>Bacteria</taxon>
        <taxon>Bacillati</taxon>
        <taxon>Actinomycetota</taxon>
        <taxon>Thermoleophilia</taxon>
        <taxon>Solirubrobacterales</taxon>
        <taxon>Capillimicrobiaceae</taxon>
        <taxon>Capillimicrobium</taxon>
    </lineage>
</organism>
<protein>
    <submittedName>
        <fullName evidence="1">Uncharacterized protein</fullName>
    </submittedName>
</protein>
<keyword evidence="2" id="KW-1185">Reference proteome</keyword>
<name>A0A9E7BZU9_9ACTN</name>